<dbReference type="Proteomes" id="UP000717328">
    <property type="component" value="Unassembled WGS sequence"/>
</dbReference>
<evidence type="ECO:0000313" key="1">
    <source>
        <dbReference type="EMBL" id="KAG5652822.1"/>
    </source>
</evidence>
<dbReference type="OrthoDB" id="5364171at2759"/>
<proteinExistence type="predicted"/>
<reference evidence="1" key="1">
    <citation type="submission" date="2021-02" db="EMBL/GenBank/DDBJ databases">
        <authorList>
            <person name="Nieuwenhuis M."/>
            <person name="Van De Peppel L.J.J."/>
        </authorList>
    </citation>
    <scope>NUCLEOTIDE SEQUENCE</scope>
    <source>
        <strain evidence="1">D49</strain>
    </source>
</reference>
<sequence>MSNGNGIFYAYAKDLKNDTIARYIITFATRNVADVWYRAILDSVSQGHERFASVRRVSLQLYTHEYSEKTNITDTLNDAQVAAHLRGQMFFTLLNDKPAEIGIFELGIFIVSNPLKHIHSFYIRSVPQPDTYWYYDMVEGGVFASRNRRTRFTVTIVDKKRSPGTFMVDNDEVYITLGSNISFGVDVNKENQLAEGRAGGFPFKFSCFKTDFQIELQLNGPAVKAGPTVAQDSSGLGAIVRNVDKGERWELV</sequence>
<reference evidence="1" key="2">
    <citation type="submission" date="2021-10" db="EMBL/GenBank/DDBJ databases">
        <title>Phylogenomics reveals ancestral predisposition of the termite-cultivated fungus Termitomyces towards a domesticated lifestyle.</title>
        <authorList>
            <person name="Auxier B."/>
            <person name="Grum-Grzhimaylo A."/>
            <person name="Cardenas M.E."/>
            <person name="Lodge J.D."/>
            <person name="Laessoe T."/>
            <person name="Pedersen O."/>
            <person name="Smith M.E."/>
            <person name="Kuyper T.W."/>
            <person name="Franco-Molano E.A."/>
            <person name="Baroni T.J."/>
            <person name="Aanen D.K."/>
        </authorList>
    </citation>
    <scope>NUCLEOTIDE SEQUENCE</scope>
    <source>
        <strain evidence="1">D49</strain>
    </source>
</reference>
<name>A0A9P7GTF7_9AGAR</name>
<keyword evidence="2" id="KW-1185">Reference proteome</keyword>
<protein>
    <submittedName>
        <fullName evidence="1">Uncharacterized protein</fullName>
    </submittedName>
</protein>
<dbReference type="AlphaFoldDB" id="A0A9P7GTF7"/>
<comment type="caution">
    <text evidence="1">The sequence shown here is derived from an EMBL/GenBank/DDBJ whole genome shotgun (WGS) entry which is preliminary data.</text>
</comment>
<evidence type="ECO:0000313" key="2">
    <source>
        <dbReference type="Proteomes" id="UP000717328"/>
    </source>
</evidence>
<organism evidence="1 2">
    <name type="scientific">Sphagnurus paluster</name>
    <dbReference type="NCBI Taxonomy" id="117069"/>
    <lineage>
        <taxon>Eukaryota</taxon>
        <taxon>Fungi</taxon>
        <taxon>Dikarya</taxon>
        <taxon>Basidiomycota</taxon>
        <taxon>Agaricomycotina</taxon>
        <taxon>Agaricomycetes</taxon>
        <taxon>Agaricomycetidae</taxon>
        <taxon>Agaricales</taxon>
        <taxon>Tricholomatineae</taxon>
        <taxon>Lyophyllaceae</taxon>
        <taxon>Sphagnurus</taxon>
    </lineage>
</organism>
<accession>A0A9P7GTF7</accession>
<gene>
    <name evidence="1" type="ORF">H0H81_003538</name>
</gene>
<dbReference type="EMBL" id="JABCKI010000095">
    <property type="protein sequence ID" value="KAG5652822.1"/>
    <property type="molecule type" value="Genomic_DNA"/>
</dbReference>